<dbReference type="AlphaFoldDB" id="A0A4U3MEU7"/>
<organism evidence="1 2">
    <name type="scientific">Herbidospora galbida</name>
    <dbReference type="NCBI Taxonomy" id="2575442"/>
    <lineage>
        <taxon>Bacteria</taxon>
        <taxon>Bacillati</taxon>
        <taxon>Actinomycetota</taxon>
        <taxon>Actinomycetes</taxon>
        <taxon>Streptosporangiales</taxon>
        <taxon>Streptosporangiaceae</taxon>
        <taxon>Herbidospora</taxon>
    </lineage>
</organism>
<name>A0A4U3MEU7_9ACTN</name>
<keyword evidence="2" id="KW-1185">Reference proteome</keyword>
<evidence type="ECO:0000313" key="2">
    <source>
        <dbReference type="Proteomes" id="UP000308705"/>
    </source>
</evidence>
<proteinExistence type="predicted"/>
<reference evidence="1 2" key="1">
    <citation type="submission" date="2019-04" db="EMBL/GenBank/DDBJ databases">
        <title>Herbidospora sp. NEAU-GS14.nov., a novel actinomycete isolated from soil.</title>
        <authorList>
            <person name="Han L."/>
        </authorList>
    </citation>
    <scope>NUCLEOTIDE SEQUENCE [LARGE SCALE GENOMIC DNA]</scope>
    <source>
        <strain evidence="1 2">NEAU-GS14</strain>
    </source>
</reference>
<dbReference type="RefSeq" id="WP_137248453.1">
    <property type="nucleotide sequence ID" value="NZ_SZQA01000018.1"/>
</dbReference>
<dbReference type="EMBL" id="SZQA01000018">
    <property type="protein sequence ID" value="TKK86922.1"/>
    <property type="molecule type" value="Genomic_DNA"/>
</dbReference>
<dbReference type="Proteomes" id="UP000308705">
    <property type="component" value="Unassembled WGS sequence"/>
</dbReference>
<accession>A0A4U3MEU7</accession>
<gene>
    <name evidence="1" type="ORF">FDA94_19200</name>
</gene>
<protein>
    <submittedName>
        <fullName evidence="1">Uncharacterized protein</fullName>
    </submittedName>
</protein>
<comment type="caution">
    <text evidence="1">The sequence shown here is derived from an EMBL/GenBank/DDBJ whole genome shotgun (WGS) entry which is preliminary data.</text>
</comment>
<dbReference type="OrthoDB" id="265651at2"/>
<sequence>MPEDQTFSATPGRIDHAAARFHRSVADLAGLLGVEATLREFVGNEHLDVRRNLIPGLRLNPEANPPELRPLVEEVVRIARAHPDGYIRHRVEIQVMA</sequence>
<evidence type="ECO:0000313" key="1">
    <source>
        <dbReference type="EMBL" id="TKK86922.1"/>
    </source>
</evidence>